<accession>A0ABP9DEW6</accession>
<dbReference type="RefSeq" id="WP_345372789.1">
    <property type="nucleotide sequence ID" value="NZ_BAABJX010000042.1"/>
</dbReference>
<comment type="caution">
    <text evidence="1">The sequence shown here is derived from an EMBL/GenBank/DDBJ whole genome shotgun (WGS) entry which is preliminary data.</text>
</comment>
<protein>
    <submittedName>
        <fullName evidence="1">Uncharacterized protein</fullName>
    </submittedName>
</protein>
<dbReference type="Pfam" id="PF13692">
    <property type="entry name" value="Glyco_trans_1_4"/>
    <property type="match status" value="1"/>
</dbReference>
<dbReference type="SUPFAM" id="SSF53756">
    <property type="entry name" value="UDP-Glycosyltransferase/glycogen phosphorylase"/>
    <property type="match status" value="1"/>
</dbReference>
<keyword evidence="2" id="KW-1185">Reference proteome</keyword>
<dbReference type="PANTHER" id="PTHR12526">
    <property type="entry name" value="GLYCOSYLTRANSFERASE"/>
    <property type="match status" value="1"/>
</dbReference>
<gene>
    <name evidence="1" type="ORF">GCM10023331_27770</name>
</gene>
<dbReference type="Proteomes" id="UP001500298">
    <property type="component" value="Unassembled WGS sequence"/>
</dbReference>
<proteinExistence type="predicted"/>
<sequence length="397" mass="46313">MQALPRWDGPYASTSLTIAKELSKYYRVFYVDHPFTWKDQLNDQNKTQLQFRRKFWDQGIFHYWPYEEYHNLVVISPKPLLPINFLPQGKTYNTLAKYQNAHVWKYIDLVLNLFEEKEIVYINSFDPVYSQVQSRYEIKKVIYHCVDLIEGERYIAKHGISAEKELATRADMVITTSKALKQKLSVYNDNCECVENGVDYTFFTEQGKTASVPLDIQGIPTPRVLYTGNIGLRIDYETIEEAAKKLPDYHFVLVGPENQREFKGEGLKALSNVHFLGKKPYEEIPAYVKAADICFIPFLCNELTKHIYPLKINEYLSLGKPVVCSDFAQLEDFKGVISLYHQSKPLYQVLQEVLKTHDESKALKYRTIAKSNSWKHRAEEFNNLIKQLLQYETIDPS</sequence>
<dbReference type="EMBL" id="BAABJX010000042">
    <property type="protein sequence ID" value="GAA4841193.1"/>
    <property type="molecule type" value="Genomic_DNA"/>
</dbReference>
<dbReference type="Gene3D" id="3.40.50.11010">
    <property type="match status" value="1"/>
</dbReference>
<evidence type="ECO:0000313" key="2">
    <source>
        <dbReference type="Proteomes" id="UP001500298"/>
    </source>
</evidence>
<dbReference type="Gene3D" id="3.40.50.2000">
    <property type="entry name" value="Glycogen Phosphorylase B"/>
    <property type="match status" value="1"/>
</dbReference>
<reference evidence="2" key="1">
    <citation type="journal article" date="2019" name="Int. J. Syst. Evol. Microbiol.">
        <title>The Global Catalogue of Microorganisms (GCM) 10K type strain sequencing project: providing services to taxonomists for standard genome sequencing and annotation.</title>
        <authorList>
            <consortium name="The Broad Institute Genomics Platform"/>
            <consortium name="The Broad Institute Genome Sequencing Center for Infectious Disease"/>
            <person name="Wu L."/>
            <person name="Ma J."/>
        </authorList>
    </citation>
    <scope>NUCLEOTIDE SEQUENCE [LARGE SCALE GENOMIC DNA]</scope>
    <source>
        <strain evidence="2">JCM 18326</strain>
    </source>
</reference>
<organism evidence="1 2">
    <name type="scientific">Algivirga pacifica</name>
    <dbReference type="NCBI Taxonomy" id="1162670"/>
    <lineage>
        <taxon>Bacteria</taxon>
        <taxon>Pseudomonadati</taxon>
        <taxon>Bacteroidota</taxon>
        <taxon>Cytophagia</taxon>
        <taxon>Cytophagales</taxon>
        <taxon>Flammeovirgaceae</taxon>
        <taxon>Algivirga</taxon>
    </lineage>
</organism>
<name>A0ABP9DEW6_9BACT</name>
<evidence type="ECO:0000313" key="1">
    <source>
        <dbReference type="EMBL" id="GAA4841193.1"/>
    </source>
</evidence>